<dbReference type="InterPro" id="IPR002816">
    <property type="entry name" value="TraB/PrgY/GumN_fam"/>
</dbReference>
<accession>A0A1Y5IE92</accession>
<feature type="domain" description="Glycoside hydrolase family 31 TIM barrel" evidence="5">
    <location>
        <begin position="291"/>
        <end position="611"/>
    </location>
</feature>
<organism evidence="7">
    <name type="scientific">Ostreococcus tauri</name>
    <name type="common">Marine green alga</name>
    <dbReference type="NCBI Taxonomy" id="70448"/>
    <lineage>
        <taxon>Eukaryota</taxon>
        <taxon>Viridiplantae</taxon>
        <taxon>Chlorophyta</taxon>
        <taxon>Mamiellophyceae</taxon>
        <taxon>Mamiellales</taxon>
        <taxon>Bathycoccaceae</taxon>
        <taxon>Ostreococcus</taxon>
    </lineage>
</organism>
<dbReference type="InterPro" id="IPR046345">
    <property type="entry name" value="TraB_PrgY-like"/>
</dbReference>
<evidence type="ECO:0000256" key="4">
    <source>
        <dbReference type="RuleBase" id="RU361185"/>
    </source>
</evidence>
<dbReference type="GO" id="GO:0004553">
    <property type="term" value="F:hydrolase activity, hydrolyzing O-glycosyl compounds"/>
    <property type="evidence" value="ECO:0007669"/>
    <property type="project" value="InterPro"/>
</dbReference>
<dbReference type="Gene3D" id="2.60.40.1180">
    <property type="entry name" value="Golgi alpha-mannosidase II"/>
    <property type="match status" value="1"/>
</dbReference>
<dbReference type="InterPro" id="IPR050985">
    <property type="entry name" value="Alpha-glycosidase_related"/>
</dbReference>
<sequence length="1046" mass="115919">MRLRGVDSEIGLATTLADDARLTSTYEAEDGSEVSMAWSDGTMVRATRAASVVDDEWCRGIADGVLIEVSAPMDAPSGAAELAVRLRGARGGEKAHWYGGSHLLNQLWPLERGKIENGPFYPFDHGPNGVGNVVGTHWVSSDGALIFADPNTDLLHVGVNAPIRRPPGQAPRYFGVGIQNASRPSLPLEDGSGEDGDGTLRIQSRENFADANMLHPWQSIESAGMKNRDRLRLRVVVSTQSDAKSATRVALAQLPKPSSEPLKSLMFNPIWTTWATSHADVTQESTMALARDVLKAKSESGLPNGSIIEIDDRWQTRYGDLDFDVTKFPDPKGMVRELHKMGFLVTVWVMPFLQESSAACEEAKRLGYLIEGSQPPGELVEVLTGGAGQMTGSLVKLLVDRFDWPPGHWEGGGGSAKLEPGQFRWWGTQPVRAIDFTNDDACEWFVRRLQKLQDDIGLDGFKFDAGEPCFMPYGARTRVPIRHPQEYSQAYIEKVCSKFPLSEVRVAMSTNSYTGLVRMGDKDSVWGSDNGLQSLIPSLLTSSVLGYPFTLPDIIGGNAYWNQTPDTELMIRWAQASALMPAVQWSIPPWDISKEAYEASIKVMRVREKLLLPKLAKLAHEAKESLEPICRPMWWLDPKDPETFVIDDQFVVGEDIIVAPVIQKGATSRTVYFPSGTWRRYDDPSVVISGARRILVDAPLDALPVFVRANSDILCTRAPRAQPFATSRRTSTPSRALRSHDASACSRPHLSLQLTVEVFQLFHKTRPLSSTSGQHVTRYADTVSVLRSSTCEREIYLVGTAHVSEKSAQEVAELVRRARPTVVAVELCDERLATMRETIAKERRGEKKGEGGTSEFVRRAVRDFFGAFTGARGPGNVADGLLGAAMKTFYGFFRLSGLEPGKEFKEAVKEAEALGAQVVCADRDVRETLRRLRENLSFDDVMAIVSGRVRPGGPSPPPGIEGGMDDIENVVESLKTRANVRQMREFLEYQFPRVSKVFIEERDDIMFDALMRIRAERVVAVVGMAHMDGIERRWEETQERLRLRGR</sequence>
<gene>
    <name evidence="7" type="ORF">BE221DRAFT_69554</name>
</gene>
<dbReference type="EMBL" id="KZ155776">
    <property type="protein sequence ID" value="OUS47908.1"/>
    <property type="molecule type" value="Genomic_DNA"/>
</dbReference>
<dbReference type="InterPro" id="IPR048395">
    <property type="entry name" value="Glyco_hydro_31_C"/>
</dbReference>
<evidence type="ECO:0000256" key="2">
    <source>
        <dbReference type="ARBA" id="ARBA00022801"/>
    </source>
</evidence>
<reference evidence="7" key="1">
    <citation type="submission" date="2017-04" db="EMBL/GenBank/DDBJ databases">
        <title>Population genomics of picophytoplankton unveils novel chromosome hypervariability.</title>
        <authorList>
            <consortium name="DOE Joint Genome Institute"/>
            <person name="Blanc-Mathieu R."/>
            <person name="Krasovec M."/>
            <person name="Hebrard M."/>
            <person name="Yau S."/>
            <person name="Desgranges E."/>
            <person name="Martin J."/>
            <person name="Schackwitz W."/>
            <person name="Kuo A."/>
            <person name="Salin G."/>
            <person name="Donnadieu C."/>
            <person name="Desdevises Y."/>
            <person name="Sanchez-Ferandin S."/>
            <person name="Moreau H."/>
            <person name="Rivals E."/>
            <person name="Grigoriev I.V."/>
            <person name="Grimsley N."/>
            <person name="Eyre-Walker A."/>
            <person name="Piganeau G."/>
        </authorList>
    </citation>
    <scope>NUCLEOTIDE SEQUENCE [LARGE SCALE GENOMIC DNA]</scope>
    <source>
        <strain evidence="7">RCC 1115</strain>
    </source>
</reference>
<name>A0A1Y5IE92_OSTTA</name>
<evidence type="ECO:0000259" key="5">
    <source>
        <dbReference type="Pfam" id="PF01055"/>
    </source>
</evidence>
<feature type="domain" description="Glycosyl hydrolase family 31 C-terminal" evidence="6">
    <location>
        <begin position="627"/>
        <end position="711"/>
    </location>
</feature>
<comment type="similarity">
    <text evidence="1 4">Belongs to the glycosyl hydrolase 31 family.</text>
</comment>
<protein>
    <submittedName>
        <fullName evidence="7">Glycosyl hydrolase</fullName>
    </submittedName>
</protein>
<dbReference type="PANTHER" id="PTHR43053:SF4">
    <property type="entry name" value="MYOGENESIS-REGULATING GLYCOSIDASE"/>
    <property type="match status" value="1"/>
</dbReference>
<proteinExistence type="inferred from homology"/>
<dbReference type="AlphaFoldDB" id="A0A1Y5IE92"/>
<dbReference type="Pfam" id="PF21365">
    <property type="entry name" value="Glyco_hydro_31_3rd"/>
    <property type="match status" value="1"/>
</dbReference>
<dbReference type="InterPro" id="IPR017853">
    <property type="entry name" value="GH"/>
</dbReference>
<dbReference type="PANTHER" id="PTHR43053">
    <property type="entry name" value="GLYCOSIDASE FAMILY 31"/>
    <property type="match status" value="1"/>
</dbReference>
<dbReference type="Pfam" id="PF01055">
    <property type="entry name" value="Glyco_hydro_31_2nd"/>
    <property type="match status" value="1"/>
</dbReference>
<dbReference type="CDD" id="cd14726">
    <property type="entry name" value="TraB_PrgY-like"/>
    <property type="match status" value="1"/>
</dbReference>
<dbReference type="GO" id="GO:0005975">
    <property type="term" value="P:carbohydrate metabolic process"/>
    <property type="evidence" value="ECO:0007669"/>
    <property type="project" value="InterPro"/>
</dbReference>
<dbReference type="SUPFAM" id="SSF51011">
    <property type="entry name" value="Glycosyl hydrolase domain"/>
    <property type="match status" value="1"/>
</dbReference>
<keyword evidence="3 4" id="KW-0326">Glycosidase</keyword>
<evidence type="ECO:0000313" key="7">
    <source>
        <dbReference type="EMBL" id="OUS47908.1"/>
    </source>
</evidence>
<dbReference type="InterPro" id="IPR013780">
    <property type="entry name" value="Glyco_hydro_b"/>
</dbReference>
<dbReference type="InterPro" id="IPR000322">
    <property type="entry name" value="Glyco_hydro_31_TIM"/>
</dbReference>
<evidence type="ECO:0000259" key="6">
    <source>
        <dbReference type="Pfam" id="PF21365"/>
    </source>
</evidence>
<keyword evidence="2 4" id="KW-0378">Hydrolase</keyword>
<dbReference type="eggNOG" id="KOG1065">
    <property type="taxonomic scope" value="Eukaryota"/>
</dbReference>
<dbReference type="Gene3D" id="3.20.20.80">
    <property type="entry name" value="Glycosidases"/>
    <property type="match status" value="2"/>
</dbReference>
<dbReference type="SUPFAM" id="SSF51445">
    <property type="entry name" value="(Trans)glycosidases"/>
    <property type="match status" value="1"/>
</dbReference>
<evidence type="ECO:0000256" key="1">
    <source>
        <dbReference type="ARBA" id="ARBA00007806"/>
    </source>
</evidence>
<dbReference type="CDD" id="cd06592">
    <property type="entry name" value="GH31_NET37"/>
    <property type="match status" value="1"/>
</dbReference>
<evidence type="ECO:0000256" key="3">
    <source>
        <dbReference type="ARBA" id="ARBA00023295"/>
    </source>
</evidence>
<dbReference type="Pfam" id="PF01963">
    <property type="entry name" value="TraB_PrgY_gumN"/>
    <property type="match status" value="1"/>
</dbReference>
<dbReference type="Proteomes" id="UP000195557">
    <property type="component" value="Unassembled WGS sequence"/>
</dbReference>